<dbReference type="Proteomes" id="UP001179280">
    <property type="component" value="Unassembled WGS sequence"/>
</dbReference>
<reference evidence="2" key="1">
    <citation type="submission" date="2021-01" db="EMBL/GenBank/DDBJ databases">
        <title>Genomic Encyclopedia of Type Strains, Phase IV (KMG-IV): sequencing the most valuable type-strain genomes for metagenomic binning, comparative biology and taxonomic classification.</title>
        <authorList>
            <person name="Goeker M."/>
        </authorList>
    </citation>
    <scope>NUCLEOTIDE SEQUENCE</scope>
    <source>
        <strain evidence="2">DSM 21943</strain>
    </source>
</reference>
<evidence type="ECO:0000313" key="3">
    <source>
        <dbReference type="Proteomes" id="UP001179280"/>
    </source>
</evidence>
<dbReference type="InterPro" id="IPR001853">
    <property type="entry name" value="DSBA-like_thioredoxin_dom"/>
</dbReference>
<gene>
    <name evidence="2" type="ORF">JOC54_004643</name>
</gene>
<proteinExistence type="predicted"/>
<protein>
    <submittedName>
        <fullName evidence="2">Protein disulfide-isomerase</fullName>
        <ecNumber evidence="2">5.3.4.1</ecNumber>
    </submittedName>
</protein>
<evidence type="ECO:0000259" key="1">
    <source>
        <dbReference type="Pfam" id="PF01323"/>
    </source>
</evidence>
<dbReference type="GO" id="GO:0003756">
    <property type="term" value="F:protein disulfide isomerase activity"/>
    <property type="evidence" value="ECO:0007669"/>
    <property type="project" value="UniProtKB-EC"/>
</dbReference>
<accession>A0ABS2T0P0</accession>
<keyword evidence="2" id="KW-0413">Isomerase</keyword>
<keyword evidence="3" id="KW-1185">Reference proteome</keyword>
<dbReference type="PANTHER" id="PTHR13887">
    <property type="entry name" value="GLUTATHIONE S-TRANSFERASE KAPPA"/>
    <property type="match status" value="1"/>
</dbReference>
<dbReference type="EMBL" id="JAFBCV010000031">
    <property type="protein sequence ID" value="MBM7841339.1"/>
    <property type="molecule type" value="Genomic_DNA"/>
</dbReference>
<dbReference type="Gene3D" id="3.40.30.10">
    <property type="entry name" value="Glutaredoxin"/>
    <property type="match status" value="1"/>
</dbReference>
<dbReference type="InterPro" id="IPR036249">
    <property type="entry name" value="Thioredoxin-like_sf"/>
</dbReference>
<feature type="domain" description="DSBA-like thioredoxin" evidence="1">
    <location>
        <begin position="3"/>
        <end position="202"/>
    </location>
</feature>
<dbReference type="EC" id="5.3.4.1" evidence="2"/>
<dbReference type="PANTHER" id="PTHR13887:SF41">
    <property type="entry name" value="THIOREDOXIN SUPERFAMILY PROTEIN"/>
    <property type="match status" value="1"/>
</dbReference>
<comment type="caution">
    <text evidence="2">The sequence shown here is derived from an EMBL/GenBank/DDBJ whole genome shotgun (WGS) entry which is preliminary data.</text>
</comment>
<evidence type="ECO:0000313" key="2">
    <source>
        <dbReference type="EMBL" id="MBM7841339.1"/>
    </source>
</evidence>
<dbReference type="CDD" id="cd03024">
    <property type="entry name" value="DsbA_FrnE"/>
    <property type="match status" value="1"/>
</dbReference>
<dbReference type="RefSeq" id="WP_035418960.1">
    <property type="nucleotide sequence ID" value="NZ_JAFBCV010000031.1"/>
</dbReference>
<organism evidence="2 3">
    <name type="scientific">Shouchella xiaoxiensis</name>
    <dbReference type="NCBI Taxonomy" id="766895"/>
    <lineage>
        <taxon>Bacteria</taxon>
        <taxon>Bacillati</taxon>
        <taxon>Bacillota</taxon>
        <taxon>Bacilli</taxon>
        <taxon>Bacillales</taxon>
        <taxon>Bacillaceae</taxon>
        <taxon>Shouchella</taxon>
    </lineage>
</organism>
<dbReference type="Pfam" id="PF01323">
    <property type="entry name" value="DSBA"/>
    <property type="match status" value="1"/>
</dbReference>
<name>A0ABS2T0P0_9BACI</name>
<sequence>MNVEIWSDIACPFCYIGKRKFEQALADFGEEVDVTFKSFQLDPSAPKNSDESMVNVLAKKYNMPIEKAKEMNAQVSAQAEEVGLAYQLENVKVVNTLNAHRLSHLAKAHGKMGEVMEKLLEAHFIDAKHVGKDETLKEIGLSAGLDEQEIDEVLRSDRYQADVEHEQQEGAQIGVQGVPFFVFNRKYAVSGAQPKEAFLQVLEKVKEEEAPAPIQVMKQGDACTDESC</sequence>
<dbReference type="SUPFAM" id="SSF52833">
    <property type="entry name" value="Thioredoxin-like"/>
    <property type="match status" value="1"/>
</dbReference>